<dbReference type="Proteomes" id="UP000281192">
    <property type="component" value="Chromosome"/>
</dbReference>
<protein>
    <submittedName>
        <fullName evidence="2">Uncharacterized protein</fullName>
    </submittedName>
</protein>
<gene>
    <name evidence="1" type="ORF">C1707_15335</name>
    <name evidence="2" type="ORF">CFHF_06335</name>
</gene>
<organism evidence="2 3">
    <name type="scientific">Caulobacter flavus</name>
    <dbReference type="NCBI Taxonomy" id="1679497"/>
    <lineage>
        <taxon>Bacteria</taxon>
        <taxon>Pseudomonadati</taxon>
        <taxon>Pseudomonadota</taxon>
        <taxon>Alphaproteobacteria</taxon>
        <taxon>Caulobacterales</taxon>
        <taxon>Caulobacteraceae</taxon>
        <taxon>Caulobacter</taxon>
    </lineage>
</organism>
<dbReference type="AlphaFoldDB" id="A0A2N5CX28"/>
<evidence type="ECO:0000313" key="3">
    <source>
        <dbReference type="Proteomes" id="UP000234483"/>
    </source>
</evidence>
<dbReference type="EMBL" id="CP026100">
    <property type="protein sequence ID" value="AYV47521.1"/>
    <property type="molecule type" value="Genomic_DNA"/>
</dbReference>
<accession>A0A2N5CX28</accession>
<name>A0A2N5CX28_9CAUL</name>
<proteinExistence type="predicted"/>
<evidence type="ECO:0000313" key="1">
    <source>
        <dbReference type="EMBL" id="AYV47521.1"/>
    </source>
</evidence>
<sequence>MSRQTYQEPLNVVLENGEVVFTGPDGMTGAMSLDAARQTIAKLKAAVAKIDDGESTSSRLDRPA</sequence>
<dbReference type="Proteomes" id="UP000234483">
    <property type="component" value="Unassembled WGS sequence"/>
</dbReference>
<reference evidence="1 4" key="2">
    <citation type="submission" date="2018-01" db="EMBL/GenBank/DDBJ databases">
        <title>Complete genome sequence of Caulobacter flavus RHGG3.</title>
        <authorList>
            <person name="Yang E."/>
        </authorList>
    </citation>
    <scope>NUCLEOTIDE SEQUENCE [LARGE SCALE GENOMIC DNA]</scope>
    <source>
        <strain evidence="1 4">RHGG3</strain>
    </source>
</reference>
<evidence type="ECO:0000313" key="2">
    <source>
        <dbReference type="EMBL" id="PLR18363.1"/>
    </source>
</evidence>
<reference evidence="2 3" key="1">
    <citation type="submission" date="2017-12" db="EMBL/GenBank/DDBJ databases">
        <title>The genome sequence of Caulobacter flavus CGMCC1 15093.</title>
        <authorList>
            <person name="Gao J."/>
            <person name="Mao X."/>
            <person name="Sun J."/>
        </authorList>
    </citation>
    <scope>NUCLEOTIDE SEQUENCE [LARGE SCALE GENOMIC DNA]</scope>
    <source>
        <strain evidence="2 3">CGMCC1 15093</strain>
    </source>
</reference>
<dbReference type="KEGG" id="cfh:C1707_15335"/>
<evidence type="ECO:0000313" key="4">
    <source>
        <dbReference type="Proteomes" id="UP000281192"/>
    </source>
</evidence>
<dbReference type="EMBL" id="PJRQ01000011">
    <property type="protein sequence ID" value="PLR18363.1"/>
    <property type="molecule type" value="Genomic_DNA"/>
</dbReference>
<keyword evidence="4" id="KW-1185">Reference proteome</keyword>
<dbReference type="RefSeq" id="WP_101712171.1">
    <property type="nucleotide sequence ID" value="NZ_CP026100.1"/>
</dbReference>